<accession>A0A140KLV1</accession>
<feature type="domain" description="DDE-1" evidence="1">
    <location>
        <begin position="11"/>
        <end position="81"/>
    </location>
</feature>
<gene>
    <name evidence="2" type="ORF">SPSC_00002</name>
</gene>
<sequence>MDETGFIQVIPPLIITVGDARRMVDIPGSWTFSKSNNAWTHNKLAVQWLVNVLDPSTTPSTPSEWCLLILDGHRLHTLMKFCNTLCPLTSYRRLVSATATHLDKVNRALPCLVYLFFGKLDTLICPNGEKGPAHHHQGANQPDPLPPCGFPTFYAQARKKVLTQSAVRKAFSDCSITIKPSLEASNEVLEAENAVLQIDSKRRKLASKKAGKKVAAGDQRRLSKVVMITCKHALRELVAVLPPMAAVDDGEDAEEDGDECLLALLTVSTTPAVPDIDPNLDNGEPLDAICDDNEVPFAFFETLPAAVSSRTSFK</sequence>
<protein>
    <submittedName>
        <fullName evidence="2">Related to transposase</fullName>
    </submittedName>
</protein>
<dbReference type="AlphaFoldDB" id="A0A140KLV1"/>
<name>A0A140KLV1_9BASI</name>
<reference evidence="2" key="1">
    <citation type="submission" date="2014-06" db="EMBL/GenBank/DDBJ databases">
        <authorList>
            <person name="Ju J."/>
            <person name="Zhang J."/>
        </authorList>
    </citation>
    <scope>NUCLEOTIDE SEQUENCE</scope>
    <source>
        <strain evidence="2">SscI8</strain>
    </source>
</reference>
<dbReference type="EMBL" id="LK056649">
    <property type="protein sequence ID" value="CDR87082.1"/>
    <property type="molecule type" value="Genomic_DNA"/>
</dbReference>
<proteinExistence type="predicted"/>
<dbReference type="InterPro" id="IPR004875">
    <property type="entry name" value="DDE_SF_endonuclease_dom"/>
</dbReference>
<dbReference type="GO" id="GO:0003676">
    <property type="term" value="F:nucleic acid binding"/>
    <property type="evidence" value="ECO:0007669"/>
    <property type="project" value="InterPro"/>
</dbReference>
<evidence type="ECO:0000259" key="1">
    <source>
        <dbReference type="Pfam" id="PF03184"/>
    </source>
</evidence>
<dbReference type="OrthoDB" id="5002738at2759"/>
<dbReference type="Pfam" id="PF03184">
    <property type="entry name" value="DDE_1"/>
    <property type="match status" value="1"/>
</dbReference>
<organism evidence="2">
    <name type="scientific">Sporisorium scitamineum</name>
    <dbReference type="NCBI Taxonomy" id="49012"/>
    <lineage>
        <taxon>Eukaryota</taxon>
        <taxon>Fungi</taxon>
        <taxon>Dikarya</taxon>
        <taxon>Basidiomycota</taxon>
        <taxon>Ustilaginomycotina</taxon>
        <taxon>Ustilaginomycetes</taxon>
        <taxon>Ustilaginales</taxon>
        <taxon>Ustilaginaceae</taxon>
        <taxon>Sporisorium</taxon>
    </lineage>
</organism>
<evidence type="ECO:0000313" key="2">
    <source>
        <dbReference type="EMBL" id="CDR87082.1"/>
    </source>
</evidence>